<protein>
    <submittedName>
        <fullName evidence="1">Uncharacterized protein</fullName>
    </submittedName>
</protein>
<dbReference type="EMBL" id="ML208971">
    <property type="protein sequence ID" value="TFK59466.1"/>
    <property type="molecule type" value="Genomic_DNA"/>
</dbReference>
<gene>
    <name evidence="1" type="ORF">BDN72DRAFT_865131</name>
</gene>
<accession>A0ACD3A1C3</accession>
<sequence>MYSSFPKWYYSSFRVLLAGNGLLLPSVSIFRAQTFRFFNHAKFHNRRCDPISGRQLFCLYRTRRCSNYQPGYHRKRNAGASIETTRKQIESQQHNGERALGSFAKKKCLGDNDVVQRIMSSGWRPVRSPVNFRSHEFSCPLLVLGVSGCTADDWGAGTVAMSAGNEKPMSKVARLGSTTKDSNSKKTPDPQTDKAPAPEFEESPLDDPALIAIGAASPPPTIAPPSIEEPVGEVDTQMARKEQVILRSPLDESDDESILSQPTSPIPSPSPPTPPPSTSSSKSASGSKAQKRKRVEEPTPQVNSTSGVPTRASPNGRRSRSPPPPQRPTSQRGRKKTRMTAGTQCCKLDWETRGFSEANGDDFGAYYASLSEAQKRVFSKEAKKQPATPST</sequence>
<name>A0ACD3A1C3_9AGAR</name>
<evidence type="ECO:0000313" key="2">
    <source>
        <dbReference type="Proteomes" id="UP000308600"/>
    </source>
</evidence>
<proteinExistence type="predicted"/>
<keyword evidence="2" id="KW-1185">Reference proteome</keyword>
<organism evidence="1 2">
    <name type="scientific">Pluteus cervinus</name>
    <dbReference type="NCBI Taxonomy" id="181527"/>
    <lineage>
        <taxon>Eukaryota</taxon>
        <taxon>Fungi</taxon>
        <taxon>Dikarya</taxon>
        <taxon>Basidiomycota</taxon>
        <taxon>Agaricomycotina</taxon>
        <taxon>Agaricomycetes</taxon>
        <taxon>Agaricomycetidae</taxon>
        <taxon>Agaricales</taxon>
        <taxon>Pluteineae</taxon>
        <taxon>Pluteaceae</taxon>
        <taxon>Pluteus</taxon>
    </lineage>
</organism>
<evidence type="ECO:0000313" key="1">
    <source>
        <dbReference type="EMBL" id="TFK59466.1"/>
    </source>
</evidence>
<reference evidence="1 2" key="1">
    <citation type="journal article" date="2019" name="Nat. Ecol. Evol.">
        <title>Megaphylogeny resolves global patterns of mushroom evolution.</title>
        <authorList>
            <person name="Varga T."/>
            <person name="Krizsan K."/>
            <person name="Foldi C."/>
            <person name="Dima B."/>
            <person name="Sanchez-Garcia M."/>
            <person name="Sanchez-Ramirez S."/>
            <person name="Szollosi G.J."/>
            <person name="Szarkandi J.G."/>
            <person name="Papp V."/>
            <person name="Albert L."/>
            <person name="Andreopoulos W."/>
            <person name="Angelini C."/>
            <person name="Antonin V."/>
            <person name="Barry K.W."/>
            <person name="Bougher N.L."/>
            <person name="Buchanan P."/>
            <person name="Buyck B."/>
            <person name="Bense V."/>
            <person name="Catcheside P."/>
            <person name="Chovatia M."/>
            <person name="Cooper J."/>
            <person name="Damon W."/>
            <person name="Desjardin D."/>
            <person name="Finy P."/>
            <person name="Geml J."/>
            <person name="Haridas S."/>
            <person name="Hughes K."/>
            <person name="Justo A."/>
            <person name="Karasinski D."/>
            <person name="Kautmanova I."/>
            <person name="Kiss B."/>
            <person name="Kocsube S."/>
            <person name="Kotiranta H."/>
            <person name="LaButti K.M."/>
            <person name="Lechner B.E."/>
            <person name="Liimatainen K."/>
            <person name="Lipzen A."/>
            <person name="Lukacs Z."/>
            <person name="Mihaltcheva S."/>
            <person name="Morgado L.N."/>
            <person name="Niskanen T."/>
            <person name="Noordeloos M.E."/>
            <person name="Ohm R.A."/>
            <person name="Ortiz-Santana B."/>
            <person name="Ovrebo C."/>
            <person name="Racz N."/>
            <person name="Riley R."/>
            <person name="Savchenko A."/>
            <person name="Shiryaev A."/>
            <person name="Soop K."/>
            <person name="Spirin V."/>
            <person name="Szebenyi C."/>
            <person name="Tomsovsky M."/>
            <person name="Tulloss R.E."/>
            <person name="Uehling J."/>
            <person name="Grigoriev I.V."/>
            <person name="Vagvolgyi C."/>
            <person name="Papp T."/>
            <person name="Martin F.M."/>
            <person name="Miettinen O."/>
            <person name="Hibbett D.S."/>
            <person name="Nagy L.G."/>
        </authorList>
    </citation>
    <scope>NUCLEOTIDE SEQUENCE [LARGE SCALE GENOMIC DNA]</scope>
    <source>
        <strain evidence="1 2">NL-1719</strain>
    </source>
</reference>
<dbReference type="Proteomes" id="UP000308600">
    <property type="component" value="Unassembled WGS sequence"/>
</dbReference>